<accession>A0ACC5WCL8</accession>
<keyword evidence="2" id="KW-1185">Reference proteome</keyword>
<sequence length="103" mass="11168">MKTKNIDHQPLHTVLSGLDHMTVVCTPPPFGDEGKADEDVVISRTSPGRKPITFSISNTVAKPSGSPTVHVTESKVTSRADSVGNRMPYGQWIPVKTVSTKKR</sequence>
<reference evidence="1 2" key="1">
    <citation type="journal article" date="2022" name="bioRxiv">
        <title>An ancient truncated duplication of the anti-Mullerian hormone receptor type 2 gene is a potential conserved master sex determinant in the Pangasiidae catfish family.</title>
        <authorList>
            <person name="Wen M."/>
            <person name="Pan Q."/>
            <person name="Jouanno E."/>
            <person name="Montfort J."/>
            <person name="Zahm M."/>
            <person name="Cabau C."/>
            <person name="Klopp C."/>
            <person name="Iampietro C."/>
            <person name="Roques C."/>
            <person name="Bouchez O."/>
            <person name="Castinel A."/>
            <person name="Donnadieu C."/>
            <person name="Parrinello H."/>
            <person name="Poncet C."/>
            <person name="Belmonte E."/>
            <person name="Gautier V."/>
            <person name="Avarre J.-C."/>
            <person name="Dugue R."/>
            <person name="Gustiano R."/>
            <person name="Ha T.T.T."/>
            <person name="Campet M."/>
            <person name="Sriphairoj K."/>
            <person name="Ribolli J."/>
            <person name="de Almeida F.L."/>
            <person name="Desvignes T."/>
            <person name="Postlethwait J.H."/>
            <person name="Bucao C.F."/>
            <person name="Robinson-Rechavi M."/>
            <person name="Bobe J."/>
            <person name="Herpin A."/>
            <person name="Guiguen Y."/>
        </authorList>
    </citation>
    <scope>NUCLEOTIDE SEQUENCE [LARGE SCALE GENOMIC DNA]</scope>
    <source>
        <strain evidence="1">YG-Dec2019</strain>
    </source>
</reference>
<dbReference type="Proteomes" id="UP000829447">
    <property type="component" value="Linkage Group LG3"/>
</dbReference>
<proteinExistence type="predicted"/>
<organism evidence="1 2">
    <name type="scientific">Pangasianodon gigas</name>
    <name type="common">Mekong giant catfish</name>
    <name type="synonym">Pangasius gigas</name>
    <dbReference type="NCBI Taxonomy" id="30993"/>
    <lineage>
        <taxon>Eukaryota</taxon>
        <taxon>Metazoa</taxon>
        <taxon>Chordata</taxon>
        <taxon>Craniata</taxon>
        <taxon>Vertebrata</taxon>
        <taxon>Euteleostomi</taxon>
        <taxon>Actinopterygii</taxon>
        <taxon>Neopterygii</taxon>
        <taxon>Teleostei</taxon>
        <taxon>Ostariophysi</taxon>
        <taxon>Siluriformes</taxon>
        <taxon>Pangasiidae</taxon>
        <taxon>Pangasianodon</taxon>
    </lineage>
</organism>
<evidence type="ECO:0000313" key="1">
    <source>
        <dbReference type="EMBL" id="MCI4376822.1"/>
    </source>
</evidence>
<gene>
    <name evidence="1" type="ORF">PGIGA_G00192740</name>
</gene>
<comment type="caution">
    <text evidence="1">The sequence shown here is derived from an EMBL/GenBank/DDBJ whole genome shotgun (WGS) entry which is preliminary data.</text>
</comment>
<name>A0ACC5WCL8_PANGG</name>
<protein>
    <submittedName>
        <fullName evidence="1">Uncharacterized protein</fullName>
    </submittedName>
</protein>
<evidence type="ECO:0000313" key="2">
    <source>
        <dbReference type="Proteomes" id="UP000829447"/>
    </source>
</evidence>
<dbReference type="EMBL" id="CM040456">
    <property type="protein sequence ID" value="MCI4376822.1"/>
    <property type="molecule type" value="Genomic_DNA"/>
</dbReference>